<dbReference type="VEuPathDB" id="VectorBase:ADIR003171"/>
<accession>A0A182N699</accession>
<reference evidence="4" key="1">
    <citation type="submission" date="2013-03" db="EMBL/GenBank/DDBJ databases">
        <title>The Genome Sequence of Anopheles dirus WRAIR2.</title>
        <authorList>
            <consortium name="The Broad Institute Genomics Platform"/>
            <person name="Neafsey D.E."/>
            <person name="Walton C."/>
            <person name="Walker B."/>
            <person name="Young S.K."/>
            <person name="Zeng Q."/>
            <person name="Gargeya S."/>
            <person name="Fitzgerald M."/>
            <person name="Haas B."/>
            <person name="Abouelleil A."/>
            <person name="Allen A.W."/>
            <person name="Alvarado L."/>
            <person name="Arachchi H.M."/>
            <person name="Berlin A.M."/>
            <person name="Chapman S.B."/>
            <person name="Gainer-Dewar J."/>
            <person name="Goldberg J."/>
            <person name="Griggs A."/>
            <person name="Gujja S."/>
            <person name="Hansen M."/>
            <person name="Howarth C."/>
            <person name="Imamovic A."/>
            <person name="Ireland A."/>
            <person name="Larimer J."/>
            <person name="McCowan C."/>
            <person name="Murphy C."/>
            <person name="Pearson M."/>
            <person name="Poon T.W."/>
            <person name="Priest M."/>
            <person name="Roberts A."/>
            <person name="Saif S."/>
            <person name="Shea T."/>
            <person name="Sisk P."/>
            <person name="Sykes S."/>
            <person name="Wortman J."/>
            <person name="Nusbaum C."/>
            <person name="Birren B."/>
        </authorList>
    </citation>
    <scope>NUCLEOTIDE SEQUENCE [LARGE SCALE GENOMIC DNA]</scope>
    <source>
        <strain evidence="4">WRAIR2</strain>
    </source>
</reference>
<dbReference type="STRING" id="7168.A0A182N699"/>
<feature type="region of interest" description="Disordered" evidence="2">
    <location>
        <begin position="197"/>
        <end position="271"/>
    </location>
</feature>
<evidence type="ECO:0000313" key="3">
    <source>
        <dbReference type="EnsemblMetazoa" id="ADIR003171-PA"/>
    </source>
</evidence>
<keyword evidence="4" id="KW-1185">Reference proteome</keyword>
<dbReference type="EnsemblMetazoa" id="ADIR003171-RA">
    <property type="protein sequence ID" value="ADIR003171-PA"/>
    <property type="gene ID" value="ADIR003171"/>
</dbReference>
<dbReference type="Proteomes" id="UP000075884">
    <property type="component" value="Unassembled WGS sequence"/>
</dbReference>
<evidence type="ECO:0000313" key="4">
    <source>
        <dbReference type="Proteomes" id="UP000075884"/>
    </source>
</evidence>
<feature type="compositionally biased region" description="Polar residues" evidence="2">
    <location>
        <begin position="249"/>
        <end position="265"/>
    </location>
</feature>
<organism evidence="3 4">
    <name type="scientific">Anopheles dirus</name>
    <dbReference type="NCBI Taxonomy" id="7168"/>
    <lineage>
        <taxon>Eukaryota</taxon>
        <taxon>Metazoa</taxon>
        <taxon>Ecdysozoa</taxon>
        <taxon>Arthropoda</taxon>
        <taxon>Hexapoda</taxon>
        <taxon>Insecta</taxon>
        <taxon>Pterygota</taxon>
        <taxon>Neoptera</taxon>
        <taxon>Endopterygota</taxon>
        <taxon>Diptera</taxon>
        <taxon>Nematocera</taxon>
        <taxon>Culicoidea</taxon>
        <taxon>Culicidae</taxon>
        <taxon>Anophelinae</taxon>
        <taxon>Anopheles</taxon>
    </lineage>
</organism>
<keyword evidence="1" id="KW-0175">Coiled coil</keyword>
<feature type="compositionally biased region" description="Low complexity" evidence="2">
    <location>
        <begin position="494"/>
        <end position="506"/>
    </location>
</feature>
<dbReference type="AlphaFoldDB" id="A0A182N699"/>
<evidence type="ECO:0008006" key="5">
    <source>
        <dbReference type="Google" id="ProtNLM"/>
    </source>
</evidence>
<protein>
    <recommendedName>
        <fullName evidence="5">WH1 domain-containing protein</fullName>
    </recommendedName>
</protein>
<sequence>MFGDVGRSGGRDSDDEDDFFKPSASRSGKSTLAKIFGISSKAAPAGSNERASVPVAPKSVKISDRYGPSNFRYIPAEAVDDEPTEDANKPPEWTIVRASVVTAYKLVDADNMFLGKIGLALLKSSSGHRLLLYRTKTDVLGTVTLNRATQVFLKQDYVQFHTDDSSDFWSVLFESESDREAILSVIESLCRVEREPVVEEPLSEVEKDPEPPKSSRSELAARMARMGGQAIPLPDRAKAPPIPAKAPGSDSSDTSDSKIETITTRSVRRPNMVSAVGMQMVPLTGMLAAGNGTGPNHAASAIADVNFNLVMSENRMQNTEMRMNLTKLESKIDRVLDRIDLLNVQGAPDRPAIDKEAEVLELEEKLLELKRANHALKTQVRTLEATEKEGIRMASAQLEEKLRTLEESEQRLKEHTVALERRLETNRAESERQSEKLMLLETQLTEAKKGTERMTKEQKTALEQLEDAQRDRDRLKEQLQQEIHRSEEIKKQLTQLQQEHQNLQSQEQRRPPPAPNAALVKDIMNGCYQQLCDQITDPQVLRIIAQTIKRETKAALERDGGQ</sequence>
<reference evidence="3" key="2">
    <citation type="submission" date="2020-05" db="UniProtKB">
        <authorList>
            <consortium name="EnsemblMetazoa"/>
        </authorList>
    </citation>
    <scope>IDENTIFICATION</scope>
    <source>
        <strain evidence="3">WRAIR2</strain>
    </source>
</reference>
<feature type="compositionally biased region" description="Basic and acidic residues" evidence="2">
    <location>
        <begin position="204"/>
        <end position="216"/>
    </location>
</feature>
<proteinExistence type="predicted"/>
<evidence type="ECO:0000256" key="2">
    <source>
        <dbReference type="SAM" id="MobiDB-lite"/>
    </source>
</evidence>
<evidence type="ECO:0000256" key="1">
    <source>
        <dbReference type="SAM" id="Coils"/>
    </source>
</evidence>
<name>A0A182N699_9DIPT</name>
<feature type="region of interest" description="Disordered" evidence="2">
    <location>
        <begin position="1"/>
        <end position="28"/>
    </location>
</feature>
<feature type="region of interest" description="Disordered" evidence="2">
    <location>
        <begin position="494"/>
        <end position="518"/>
    </location>
</feature>
<feature type="coiled-coil region" evidence="1">
    <location>
        <begin position="318"/>
        <end position="422"/>
    </location>
</feature>